<evidence type="ECO:0000256" key="2">
    <source>
        <dbReference type="ARBA" id="ARBA00023027"/>
    </source>
</evidence>
<keyword evidence="5" id="KW-1185">Reference proteome</keyword>
<dbReference type="CDD" id="cd12164">
    <property type="entry name" value="GDH_like_2"/>
    <property type="match status" value="1"/>
</dbReference>
<organism evidence="4 5">
    <name type="scientific">Breoghania corrubedonensis</name>
    <dbReference type="NCBI Taxonomy" id="665038"/>
    <lineage>
        <taxon>Bacteria</taxon>
        <taxon>Pseudomonadati</taxon>
        <taxon>Pseudomonadota</taxon>
        <taxon>Alphaproteobacteria</taxon>
        <taxon>Hyphomicrobiales</taxon>
        <taxon>Stappiaceae</taxon>
        <taxon>Breoghania</taxon>
    </lineage>
</organism>
<evidence type="ECO:0000313" key="4">
    <source>
        <dbReference type="EMBL" id="PTW62693.1"/>
    </source>
</evidence>
<name>A0A2T5VG12_9HYPH</name>
<keyword evidence="4" id="KW-0670">Pyruvate</keyword>
<sequence>MALLIAVHGWDSESWSSRFSNLLPGHDVRCHPETTGNPAEIRYLLAWKPDSDLLASLTNLEVIFSLGAGVDHLLQTPDLPDVPIVRIVDPDLTMRMSEWIVLQVLLHHRKHRTYHAQQHQRLWQPHDQPAASAVRVGIMGLGVLGRDAATHLSRLGFQVAGWSRSPKEIDGIRSFSGADGLDDMLKRTDILVNLLPLTQDTRGLIDYRLLSKLSTDGKRHPGCDAPVLVNAGRGASQVEADIVRALDDGTLAACSLDVFETEPLPAPSPLWTHPKVYATPHVAADSDPQTLSHYVAERIQAFEAGEGLINVVDRATGY</sequence>
<dbReference type="Pfam" id="PF02826">
    <property type="entry name" value="2-Hacid_dh_C"/>
    <property type="match status" value="1"/>
</dbReference>
<dbReference type="GO" id="GO:0051287">
    <property type="term" value="F:NAD binding"/>
    <property type="evidence" value="ECO:0007669"/>
    <property type="project" value="InterPro"/>
</dbReference>
<dbReference type="PANTHER" id="PTHR43333:SF1">
    <property type="entry name" value="D-ISOMER SPECIFIC 2-HYDROXYACID DEHYDROGENASE NAD-BINDING DOMAIN-CONTAINING PROTEIN"/>
    <property type="match status" value="1"/>
</dbReference>
<keyword evidence="2" id="KW-0520">NAD</keyword>
<dbReference type="Proteomes" id="UP000244081">
    <property type="component" value="Unassembled WGS sequence"/>
</dbReference>
<gene>
    <name evidence="4" type="ORF">C8N35_101740</name>
</gene>
<keyword evidence="1" id="KW-0560">Oxidoreductase</keyword>
<accession>A0A2T5VG12</accession>
<comment type="caution">
    <text evidence="4">The sequence shown here is derived from an EMBL/GenBank/DDBJ whole genome shotgun (WGS) entry which is preliminary data.</text>
</comment>
<dbReference type="InterPro" id="IPR006140">
    <property type="entry name" value="D-isomer_DH_NAD-bd"/>
</dbReference>
<dbReference type="RefSeq" id="WP_107988226.1">
    <property type="nucleotide sequence ID" value="NZ_QAYG01000001.1"/>
</dbReference>
<evidence type="ECO:0000313" key="5">
    <source>
        <dbReference type="Proteomes" id="UP000244081"/>
    </source>
</evidence>
<evidence type="ECO:0000259" key="3">
    <source>
        <dbReference type="Pfam" id="PF02826"/>
    </source>
</evidence>
<dbReference type="GO" id="GO:0016491">
    <property type="term" value="F:oxidoreductase activity"/>
    <property type="evidence" value="ECO:0007669"/>
    <property type="project" value="UniProtKB-KW"/>
</dbReference>
<protein>
    <submittedName>
        <fullName evidence="4">Glyoxylate/hydroxypyruvate reductase A</fullName>
    </submittedName>
</protein>
<evidence type="ECO:0000256" key="1">
    <source>
        <dbReference type="ARBA" id="ARBA00023002"/>
    </source>
</evidence>
<dbReference type="Gene3D" id="3.40.50.720">
    <property type="entry name" value="NAD(P)-binding Rossmann-like Domain"/>
    <property type="match status" value="2"/>
</dbReference>
<reference evidence="4 5" key="1">
    <citation type="submission" date="2018-04" db="EMBL/GenBank/DDBJ databases">
        <title>Genomic Encyclopedia of Archaeal and Bacterial Type Strains, Phase II (KMG-II): from individual species to whole genera.</title>
        <authorList>
            <person name="Goeker M."/>
        </authorList>
    </citation>
    <scope>NUCLEOTIDE SEQUENCE [LARGE SCALE GENOMIC DNA]</scope>
    <source>
        <strain evidence="4 5">DSM 23382</strain>
    </source>
</reference>
<dbReference type="InterPro" id="IPR036291">
    <property type="entry name" value="NAD(P)-bd_dom_sf"/>
</dbReference>
<feature type="domain" description="D-isomer specific 2-hydroxyacid dehydrogenase NAD-binding" evidence="3">
    <location>
        <begin position="103"/>
        <end position="283"/>
    </location>
</feature>
<dbReference type="AlphaFoldDB" id="A0A2T5VG12"/>
<dbReference type="EMBL" id="QAYG01000001">
    <property type="protein sequence ID" value="PTW62693.1"/>
    <property type="molecule type" value="Genomic_DNA"/>
</dbReference>
<dbReference type="SUPFAM" id="SSF51735">
    <property type="entry name" value="NAD(P)-binding Rossmann-fold domains"/>
    <property type="match status" value="1"/>
</dbReference>
<proteinExistence type="predicted"/>
<dbReference type="PANTHER" id="PTHR43333">
    <property type="entry name" value="2-HACID_DH_C DOMAIN-CONTAINING PROTEIN"/>
    <property type="match status" value="1"/>
</dbReference>
<dbReference type="SUPFAM" id="SSF52283">
    <property type="entry name" value="Formate/glycerate dehydrogenase catalytic domain-like"/>
    <property type="match status" value="1"/>
</dbReference>
<dbReference type="OrthoDB" id="9787219at2"/>